<organism evidence="3 4">
    <name type="scientific">Helicoverpa armigera</name>
    <name type="common">Cotton bollworm</name>
    <name type="synonym">Heliothis armigera</name>
    <dbReference type="NCBI Taxonomy" id="29058"/>
    <lineage>
        <taxon>Eukaryota</taxon>
        <taxon>Metazoa</taxon>
        <taxon>Ecdysozoa</taxon>
        <taxon>Arthropoda</taxon>
        <taxon>Hexapoda</taxon>
        <taxon>Insecta</taxon>
        <taxon>Pterygota</taxon>
        <taxon>Neoptera</taxon>
        <taxon>Endopterygota</taxon>
        <taxon>Lepidoptera</taxon>
        <taxon>Glossata</taxon>
        <taxon>Ditrysia</taxon>
        <taxon>Noctuoidea</taxon>
        <taxon>Noctuidae</taxon>
        <taxon>Heliothinae</taxon>
        <taxon>Helicoverpa</taxon>
    </lineage>
</organism>
<dbReference type="EMBL" id="KZ150261">
    <property type="protein sequence ID" value="PZC71739.1"/>
    <property type="molecule type" value="Genomic_DNA"/>
</dbReference>
<feature type="signal peptide" evidence="2">
    <location>
        <begin position="1"/>
        <end position="19"/>
    </location>
</feature>
<evidence type="ECO:0000256" key="2">
    <source>
        <dbReference type="SAM" id="SignalP"/>
    </source>
</evidence>
<feature type="region of interest" description="Disordered" evidence="1">
    <location>
        <begin position="99"/>
        <end position="177"/>
    </location>
</feature>
<keyword evidence="2" id="KW-0732">Signal</keyword>
<evidence type="ECO:0000313" key="3">
    <source>
        <dbReference type="EMBL" id="PZC71739.1"/>
    </source>
</evidence>
<gene>
    <name evidence="3" type="primary">HaOG212567</name>
    <name evidence="3" type="ORF">B5X24_HaOG212567</name>
</gene>
<evidence type="ECO:0000313" key="4">
    <source>
        <dbReference type="Proteomes" id="UP000249218"/>
    </source>
</evidence>
<keyword evidence="4" id="KW-1185">Reference proteome</keyword>
<dbReference type="AlphaFoldDB" id="A0A2W1B6X1"/>
<sequence length="340" mass="37145">MRLKICIALVLVIVEGSYCLPSTFEETKSSSWGYEFNLNNSRGFSGTYDKKNGLSIEPLDNQNNTGFHKKYVEKTVHDQYSSIDGQKPTYKHTVDEYVEGSNPASADGDSHRTPNGDLPVYNKTDLTTPSPYGYTDPRPGPQSENTAAKTSPLGGGTIKPVDNSPKNQYHSKQGATDTFEHRVHVENRPDKTNVATYNTPYGYNVPPYQPLGAPGYNNPNPMYGVAGNQMYVSWQTPMTSAYGQFGSTHGTGFSAFSSAVPIYYPTGFAYRPPAYGEAGTFTGATGPVYGSTGSAYAQSSLASSSSWSSQSPQSGQMYGPGYGQTFMDRRPMYDQQQRNY</sequence>
<feature type="chain" id="PRO_5015929869" evidence="2">
    <location>
        <begin position="20"/>
        <end position="340"/>
    </location>
</feature>
<dbReference type="Proteomes" id="UP000249218">
    <property type="component" value="Unassembled WGS sequence"/>
</dbReference>
<evidence type="ECO:0000256" key="1">
    <source>
        <dbReference type="SAM" id="MobiDB-lite"/>
    </source>
</evidence>
<protein>
    <submittedName>
        <fullName evidence="3">Uncharacterized protein</fullName>
    </submittedName>
</protein>
<proteinExistence type="predicted"/>
<accession>A0A2W1B6X1</accession>
<reference evidence="3 4" key="1">
    <citation type="journal article" date="2017" name="BMC Biol.">
        <title>Genomic innovations, transcriptional plasticity and gene loss underlying the evolution and divergence of two highly polyphagous and invasive Helicoverpa pest species.</title>
        <authorList>
            <person name="Pearce S.L."/>
            <person name="Clarke D.F."/>
            <person name="East P.D."/>
            <person name="Elfekih S."/>
            <person name="Gordon K.H."/>
            <person name="Jermiin L.S."/>
            <person name="McGaughran A."/>
            <person name="Oakeshott J.G."/>
            <person name="Papanikolaou A."/>
            <person name="Perera O.P."/>
            <person name="Rane R.V."/>
            <person name="Richards S."/>
            <person name="Tay W.T."/>
            <person name="Walsh T.K."/>
            <person name="Anderson A."/>
            <person name="Anderson C.J."/>
            <person name="Asgari S."/>
            <person name="Board P.G."/>
            <person name="Bretschneider A."/>
            <person name="Campbell P.M."/>
            <person name="Chertemps T."/>
            <person name="Christeller J.T."/>
            <person name="Coppin C.W."/>
            <person name="Downes S.J."/>
            <person name="Duan G."/>
            <person name="Farnsworth C.A."/>
            <person name="Good R.T."/>
            <person name="Han L.B."/>
            <person name="Han Y.C."/>
            <person name="Hatje K."/>
            <person name="Horne I."/>
            <person name="Huang Y.P."/>
            <person name="Hughes D.S."/>
            <person name="Jacquin-Joly E."/>
            <person name="James W."/>
            <person name="Jhangiani S."/>
            <person name="Kollmar M."/>
            <person name="Kuwar S.S."/>
            <person name="Li S."/>
            <person name="Liu N.Y."/>
            <person name="Maibeche M.T."/>
            <person name="Miller J.R."/>
            <person name="Montagne N."/>
            <person name="Perry T."/>
            <person name="Qu J."/>
            <person name="Song S.V."/>
            <person name="Sutton G.G."/>
            <person name="Vogel H."/>
            <person name="Walenz B.P."/>
            <person name="Xu W."/>
            <person name="Zhang H.J."/>
            <person name="Zou Z."/>
            <person name="Batterham P."/>
            <person name="Edwards O.R."/>
            <person name="Feyereisen R."/>
            <person name="Gibbs R.A."/>
            <person name="Heckel D.G."/>
            <person name="McGrath A."/>
            <person name="Robin C."/>
            <person name="Scherer S.E."/>
            <person name="Worley K.C."/>
            <person name="Wu Y.D."/>
        </authorList>
    </citation>
    <scope>NUCLEOTIDE SEQUENCE [LARGE SCALE GENOMIC DNA]</scope>
    <source>
        <strain evidence="3">Harm_GR_Male_#8</strain>
        <tissue evidence="3">Whole organism</tissue>
    </source>
</reference>
<dbReference type="OrthoDB" id="7439793at2759"/>
<feature type="compositionally biased region" description="Polar residues" evidence="1">
    <location>
        <begin position="164"/>
        <end position="176"/>
    </location>
</feature>
<name>A0A2W1B6X1_HELAM</name>